<dbReference type="EMBL" id="JADKPO010000006">
    <property type="protein sequence ID" value="MBF4767282.1"/>
    <property type="molecule type" value="Genomic_DNA"/>
</dbReference>
<dbReference type="GO" id="GO:0015035">
    <property type="term" value="F:protein-disulfide reductase activity"/>
    <property type="evidence" value="ECO:0007669"/>
    <property type="project" value="InterPro"/>
</dbReference>
<gene>
    <name evidence="1" type="ORF">ISU10_05825</name>
</gene>
<organism evidence="1 2">
    <name type="scientific">Nocardioides agariphilus</name>
    <dbReference type="NCBI Taxonomy" id="433664"/>
    <lineage>
        <taxon>Bacteria</taxon>
        <taxon>Bacillati</taxon>
        <taxon>Actinomycetota</taxon>
        <taxon>Actinomycetes</taxon>
        <taxon>Propionibacteriales</taxon>
        <taxon>Nocardioidaceae</taxon>
        <taxon>Nocardioides</taxon>
    </lineage>
</organism>
<proteinExistence type="predicted"/>
<dbReference type="InterPro" id="IPR007263">
    <property type="entry name" value="DCC1-like"/>
</dbReference>
<accession>A0A930VIJ5</accession>
<dbReference type="RefSeq" id="WP_194695439.1">
    <property type="nucleotide sequence ID" value="NZ_JADKPO010000006.1"/>
</dbReference>
<dbReference type="Proteomes" id="UP000660668">
    <property type="component" value="Unassembled WGS sequence"/>
</dbReference>
<keyword evidence="2" id="KW-1185">Reference proteome</keyword>
<comment type="caution">
    <text evidence="1">The sequence shown here is derived from an EMBL/GenBank/DDBJ whole genome shotgun (WGS) entry which is preliminary data.</text>
</comment>
<reference evidence="1" key="1">
    <citation type="submission" date="2020-11" db="EMBL/GenBank/DDBJ databases">
        <title>Nocardioides cynanchi sp. nov., isolated from soil of rhizosphere of Cynanchum wilfordii.</title>
        <authorList>
            <person name="Lee J.-S."/>
            <person name="Suh M.K."/>
            <person name="Kim J.-S."/>
        </authorList>
    </citation>
    <scope>NUCLEOTIDE SEQUENCE</scope>
    <source>
        <strain evidence="1">KCTC 19276</strain>
    </source>
</reference>
<sequence length="120" mass="13428">MSNRLVFDGDCGFCTTSATWLAGEDRVEIVPWQFLDLDAVGLTLEQVSTSVWWLVDDRPVEHSSRAIGQALLGRGVPWSWAGRMLLLRPVRPLGDAVYRLVARYRYKLPGGTPACAIRRP</sequence>
<protein>
    <submittedName>
        <fullName evidence="1">DUF393 domain-containing protein</fullName>
    </submittedName>
</protein>
<evidence type="ECO:0000313" key="1">
    <source>
        <dbReference type="EMBL" id="MBF4767282.1"/>
    </source>
</evidence>
<name>A0A930VIJ5_9ACTN</name>
<dbReference type="AlphaFoldDB" id="A0A930VIJ5"/>
<evidence type="ECO:0000313" key="2">
    <source>
        <dbReference type="Proteomes" id="UP000660668"/>
    </source>
</evidence>
<dbReference type="Pfam" id="PF04134">
    <property type="entry name" value="DCC1-like"/>
    <property type="match status" value="1"/>
</dbReference>